<comment type="subcellular location">
    <subcellularLocation>
        <location evidence="1">Cell projection</location>
        <location evidence="1">Cilium</location>
        <location evidence="1">Flagellum</location>
    </subcellularLocation>
    <subcellularLocation>
        <location evidence="2">Cytoplasm</location>
        <location evidence="2">Cytoskeleton</location>
    </subcellularLocation>
</comment>
<evidence type="ECO:0000256" key="7">
    <source>
        <dbReference type="ARBA" id="ARBA00022846"/>
    </source>
</evidence>
<dbReference type="EMBL" id="KQ971374">
    <property type="protein sequence ID" value="EEZ97401.2"/>
    <property type="molecule type" value="Genomic_DNA"/>
</dbReference>
<evidence type="ECO:0000256" key="12">
    <source>
        <dbReference type="ARBA" id="ARBA00031568"/>
    </source>
</evidence>
<evidence type="ECO:0000256" key="3">
    <source>
        <dbReference type="ARBA" id="ARBA00009859"/>
    </source>
</evidence>
<keyword evidence="7" id="KW-0282">Flagellum</keyword>
<dbReference type="GO" id="GO:0031267">
    <property type="term" value="F:small GTPase binding"/>
    <property type="evidence" value="ECO:0007669"/>
    <property type="project" value="InterPro"/>
</dbReference>
<dbReference type="HOGENOM" id="CLU_045343_0_0_1"/>
<dbReference type="GO" id="GO:0005794">
    <property type="term" value="C:Golgi apparatus"/>
    <property type="evidence" value="ECO:0000318"/>
    <property type="project" value="GO_Central"/>
</dbReference>
<evidence type="ECO:0000256" key="10">
    <source>
        <dbReference type="ARBA" id="ARBA00023212"/>
    </source>
</evidence>
<comment type="similarity">
    <text evidence="3">Belongs to the DRC4 family.</text>
</comment>
<dbReference type="OrthoDB" id="275583at2759"/>
<dbReference type="STRING" id="7070.D6X3I4"/>
<keyword evidence="8 13" id="KW-0175">Coiled coil</keyword>
<evidence type="ECO:0000256" key="5">
    <source>
        <dbReference type="ARBA" id="ARBA00022490"/>
    </source>
</evidence>
<feature type="coiled-coil region" evidence="13">
    <location>
        <begin position="248"/>
        <end position="355"/>
    </location>
</feature>
<sequence>MPPKKKGGKGKGGSGNIIDGVDTTQMTREQLEVFCHRIKEENEREREERNFFQLERDKLRTFWEITKNELEEAKAKLRNKDRQIEEAAEKNEEELKFYKQKVKHLQYEHQNNLTECKAEALVSLKMSQDDHTEQERELLRDKRDLKAQMREQEVAHQDQVKALKLQHSEEISTIRNQFELKEKELENKYEKKFADLKQELNIKHTMEMSELEERKNNQITDLTKHHEKVFNEMKNYYNDITLNNLALISSLKDQMEVLRKQNERMSKQVADITAENKRLTEPLKQAQIDVAEYKRQLEHYEKDKLSLANTKAKLSSTKQELDDLRWANDALQLRFEKLEAEKDELSRRFIEAILDVQQKTGQKNMLLQKRIQTLTNVAEYRDVIIGELRALTSEDITAKNLKLEKILARKNTVIHDLQYELARVCKAHDDLLDTYEDKLQQYGIPKEELGFVPLRILQDGQGGLPKGPAGLVTKNR</sequence>
<dbReference type="InterPro" id="IPR039308">
    <property type="entry name" value="GAS8"/>
</dbReference>
<keyword evidence="10" id="KW-0206">Cytoskeleton</keyword>
<keyword evidence="6" id="KW-0493">Microtubule</keyword>
<evidence type="ECO:0000259" key="15">
    <source>
        <dbReference type="Pfam" id="PF13851"/>
    </source>
</evidence>
<evidence type="ECO:0000313" key="16">
    <source>
        <dbReference type="EMBL" id="EEZ97401.2"/>
    </source>
</evidence>
<evidence type="ECO:0000256" key="9">
    <source>
        <dbReference type="ARBA" id="ARBA00023069"/>
    </source>
</evidence>
<evidence type="ECO:0000256" key="14">
    <source>
        <dbReference type="SAM" id="MobiDB-lite"/>
    </source>
</evidence>
<dbReference type="PANTHER" id="PTHR31543">
    <property type="entry name" value="DYNEIN REGULATORY COMPLEX SUBUNIT 4"/>
    <property type="match status" value="1"/>
</dbReference>
<name>D6X3I4_TRICA</name>
<feature type="region of interest" description="Disordered" evidence="14">
    <location>
        <begin position="1"/>
        <end position="20"/>
    </location>
</feature>
<evidence type="ECO:0000256" key="13">
    <source>
        <dbReference type="SAM" id="Coils"/>
    </source>
</evidence>
<dbReference type="GO" id="GO:0048870">
    <property type="term" value="P:cell motility"/>
    <property type="evidence" value="ECO:0007669"/>
    <property type="project" value="InterPro"/>
</dbReference>
<dbReference type="KEGG" id="tca:661576"/>
<dbReference type="PANTHER" id="PTHR31543:SF0">
    <property type="entry name" value="DYNEIN REGULATORY COMPLEX SUBUNIT 4"/>
    <property type="match status" value="1"/>
</dbReference>
<evidence type="ECO:0000256" key="8">
    <source>
        <dbReference type="ARBA" id="ARBA00023054"/>
    </source>
</evidence>
<evidence type="ECO:0000256" key="2">
    <source>
        <dbReference type="ARBA" id="ARBA00004245"/>
    </source>
</evidence>
<dbReference type="Pfam" id="PF13851">
    <property type="entry name" value="GAS"/>
    <property type="match status" value="1"/>
</dbReference>
<evidence type="ECO:0000256" key="1">
    <source>
        <dbReference type="ARBA" id="ARBA00004230"/>
    </source>
</evidence>
<dbReference type="GO" id="GO:0008017">
    <property type="term" value="F:microtubule binding"/>
    <property type="evidence" value="ECO:0007669"/>
    <property type="project" value="InterPro"/>
</dbReference>
<organism evidence="16 17">
    <name type="scientific">Tribolium castaneum</name>
    <name type="common">Red flour beetle</name>
    <dbReference type="NCBI Taxonomy" id="7070"/>
    <lineage>
        <taxon>Eukaryota</taxon>
        <taxon>Metazoa</taxon>
        <taxon>Ecdysozoa</taxon>
        <taxon>Arthropoda</taxon>
        <taxon>Hexapoda</taxon>
        <taxon>Insecta</taxon>
        <taxon>Pterygota</taxon>
        <taxon>Neoptera</taxon>
        <taxon>Endopterygota</taxon>
        <taxon>Coleoptera</taxon>
        <taxon>Polyphaga</taxon>
        <taxon>Cucujiformia</taxon>
        <taxon>Tenebrionidae</taxon>
        <taxon>Tenebrionidae incertae sedis</taxon>
        <taxon>Tribolium</taxon>
    </lineage>
</organism>
<accession>D6X3I4</accession>
<feature type="domain" description="Growth arrest-specific protein 8" evidence="15">
    <location>
        <begin position="221"/>
        <end position="417"/>
    </location>
</feature>
<keyword evidence="17" id="KW-1185">Reference proteome</keyword>
<dbReference type="InterPro" id="IPR025593">
    <property type="entry name" value="GAS8_dom"/>
</dbReference>
<keyword evidence="9" id="KW-0969">Cilium</keyword>
<reference evidence="16 17" key="1">
    <citation type="journal article" date="2008" name="Nature">
        <title>The genome of the model beetle and pest Tribolium castaneum.</title>
        <authorList>
            <consortium name="Tribolium Genome Sequencing Consortium"/>
            <person name="Richards S."/>
            <person name="Gibbs R.A."/>
            <person name="Weinstock G.M."/>
            <person name="Brown S.J."/>
            <person name="Denell R."/>
            <person name="Beeman R.W."/>
            <person name="Gibbs R."/>
            <person name="Beeman R.W."/>
            <person name="Brown S.J."/>
            <person name="Bucher G."/>
            <person name="Friedrich M."/>
            <person name="Grimmelikhuijzen C.J."/>
            <person name="Klingler M."/>
            <person name="Lorenzen M."/>
            <person name="Richards S."/>
            <person name="Roth S."/>
            <person name="Schroder R."/>
            <person name="Tautz D."/>
            <person name="Zdobnov E.M."/>
            <person name="Muzny D."/>
            <person name="Gibbs R.A."/>
            <person name="Weinstock G.M."/>
            <person name="Attaway T."/>
            <person name="Bell S."/>
            <person name="Buhay C.J."/>
            <person name="Chandrabose M.N."/>
            <person name="Chavez D."/>
            <person name="Clerk-Blankenburg K.P."/>
            <person name="Cree A."/>
            <person name="Dao M."/>
            <person name="Davis C."/>
            <person name="Chacko J."/>
            <person name="Dinh H."/>
            <person name="Dugan-Rocha S."/>
            <person name="Fowler G."/>
            <person name="Garner T.T."/>
            <person name="Garnes J."/>
            <person name="Gnirke A."/>
            <person name="Hawes A."/>
            <person name="Hernandez J."/>
            <person name="Hines S."/>
            <person name="Holder M."/>
            <person name="Hume J."/>
            <person name="Jhangiani S.N."/>
            <person name="Joshi V."/>
            <person name="Khan Z.M."/>
            <person name="Jackson L."/>
            <person name="Kovar C."/>
            <person name="Kowis A."/>
            <person name="Lee S."/>
            <person name="Lewis L.R."/>
            <person name="Margolis J."/>
            <person name="Morgan M."/>
            <person name="Nazareth L.V."/>
            <person name="Nguyen N."/>
            <person name="Okwuonu G."/>
            <person name="Parker D."/>
            <person name="Richards S."/>
            <person name="Ruiz S.J."/>
            <person name="Santibanez J."/>
            <person name="Savard J."/>
            <person name="Scherer S.E."/>
            <person name="Schneider B."/>
            <person name="Sodergren E."/>
            <person name="Tautz D."/>
            <person name="Vattahil S."/>
            <person name="Villasana D."/>
            <person name="White C.S."/>
            <person name="Wright R."/>
            <person name="Park Y."/>
            <person name="Beeman R.W."/>
            <person name="Lord J."/>
            <person name="Oppert B."/>
            <person name="Lorenzen M."/>
            <person name="Brown S."/>
            <person name="Wang L."/>
            <person name="Savard J."/>
            <person name="Tautz D."/>
            <person name="Richards S."/>
            <person name="Weinstock G."/>
            <person name="Gibbs R.A."/>
            <person name="Liu Y."/>
            <person name="Worley K."/>
            <person name="Weinstock G."/>
            <person name="Elsik C.G."/>
            <person name="Reese J.T."/>
            <person name="Elhaik E."/>
            <person name="Landan G."/>
            <person name="Graur D."/>
            <person name="Arensburger P."/>
            <person name="Atkinson P."/>
            <person name="Beeman R.W."/>
            <person name="Beidler J."/>
            <person name="Brown S.J."/>
            <person name="Demuth J.P."/>
            <person name="Drury D.W."/>
            <person name="Du Y.Z."/>
            <person name="Fujiwara H."/>
            <person name="Lorenzen M."/>
            <person name="Maselli V."/>
            <person name="Osanai M."/>
            <person name="Park Y."/>
            <person name="Robertson H.M."/>
            <person name="Tu Z."/>
            <person name="Wang J.J."/>
            <person name="Wang S."/>
            <person name="Richards S."/>
            <person name="Song H."/>
            <person name="Zhang L."/>
            <person name="Sodergren E."/>
            <person name="Werner D."/>
            <person name="Stanke M."/>
            <person name="Morgenstern B."/>
            <person name="Solovyev V."/>
            <person name="Kosarev P."/>
            <person name="Brown G."/>
            <person name="Chen H.C."/>
            <person name="Ermolaeva O."/>
            <person name="Hlavina W."/>
            <person name="Kapustin Y."/>
            <person name="Kiryutin B."/>
            <person name="Kitts P."/>
            <person name="Maglott D."/>
            <person name="Pruitt K."/>
            <person name="Sapojnikov V."/>
            <person name="Souvorov A."/>
            <person name="Mackey A.J."/>
            <person name="Waterhouse R.M."/>
            <person name="Wyder S."/>
            <person name="Zdobnov E.M."/>
            <person name="Zdobnov E.M."/>
            <person name="Wyder S."/>
            <person name="Kriventseva E.V."/>
            <person name="Kadowaki T."/>
            <person name="Bork P."/>
            <person name="Aranda M."/>
            <person name="Bao R."/>
            <person name="Beermann A."/>
            <person name="Berns N."/>
            <person name="Bolognesi R."/>
            <person name="Bonneton F."/>
            <person name="Bopp D."/>
            <person name="Brown S.J."/>
            <person name="Bucher G."/>
            <person name="Butts T."/>
            <person name="Chaumot A."/>
            <person name="Denell R.E."/>
            <person name="Ferrier D.E."/>
            <person name="Friedrich M."/>
            <person name="Gordon C.M."/>
            <person name="Jindra M."/>
            <person name="Klingler M."/>
            <person name="Lan Q."/>
            <person name="Lattorff H.M."/>
            <person name="Laudet V."/>
            <person name="von Levetsow C."/>
            <person name="Liu Z."/>
            <person name="Lutz R."/>
            <person name="Lynch J.A."/>
            <person name="da Fonseca R.N."/>
            <person name="Posnien N."/>
            <person name="Reuter R."/>
            <person name="Roth S."/>
            <person name="Savard J."/>
            <person name="Schinko J.B."/>
            <person name="Schmitt C."/>
            <person name="Schoppmeier M."/>
            <person name="Schroder R."/>
            <person name="Shippy T.D."/>
            <person name="Simonnet F."/>
            <person name="Marques-Souza H."/>
            <person name="Tautz D."/>
            <person name="Tomoyasu Y."/>
            <person name="Trauner J."/>
            <person name="Van der Zee M."/>
            <person name="Vervoort M."/>
            <person name="Wittkopp N."/>
            <person name="Wimmer E.A."/>
            <person name="Yang X."/>
            <person name="Jones A.K."/>
            <person name="Sattelle D.B."/>
            <person name="Ebert P.R."/>
            <person name="Nelson D."/>
            <person name="Scott J.G."/>
            <person name="Beeman R.W."/>
            <person name="Muthukrishnan S."/>
            <person name="Kramer K.J."/>
            <person name="Arakane Y."/>
            <person name="Beeman R.W."/>
            <person name="Zhu Q."/>
            <person name="Hogenkamp D."/>
            <person name="Dixit R."/>
            <person name="Oppert B."/>
            <person name="Jiang H."/>
            <person name="Zou Z."/>
            <person name="Marshall J."/>
            <person name="Elpidina E."/>
            <person name="Vinokurov K."/>
            <person name="Oppert C."/>
            <person name="Zou Z."/>
            <person name="Evans J."/>
            <person name="Lu Z."/>
            <person name="Zhao P."/>
            <person name="Sumathipala N."/>
            <person name="Altincicek B."/>
            <person name="Vilcinskas A."/>
            <person name="Williams M."/>
            <person name="Hultmark D."/>
            <person name="Hetru C."/>
            <person name="Jiang H."/>
            <person name="Grimmelikhuijzen C.J."/>
            <person name="Hauser F."/>
            <person name="Cazzamali G."/>
            <person name="Williamson M."/>
            <person name="Park Y."/>
            <person name="Li B."/>
            <person name="Tanaka Y."/>
            <person name="Predel R."/>
            <person name="Neupert S."/>
            <person name="Schachtner J."/>
            <person name="Verleyen P."/>
            <person name="Raible F."/>
            <person name="Bork P."/>
            <person name="Friedrich M."/>
            <person name="Walden K.K."/>
            <person name="Robertson H.M."/>
            <person name="Angeli S."/>
            <person name="Foret S."/>
            <person name="Bucher G."/>
            <person name="Schuetz S."/>
            <person name="Maleszka R."/>
            <person name="Wimmer E.A."/>
            <person name="Beeman R.W."/>
            <person name="Lorenzen M."/>
            <person name="Tomoyasu Y."/>
            <person name="Miller S.C."/>
            <person name="Grossmann D."/>
            <person name="Bucher G."/>
        </authorList>
    </citation>
    <scope>NUCLEOTIDE SEQUENCE [LARGE SCALE GENOMIC DNA]</scope>
    <source>
        <strain evidence="16 17">Georgia GA2</strain>
    </source>
</reference>
<evidence type="ECO:0000313" key="17">
    <source>
        <dbReference type="Proteomes" id="UP000007266"/>
    </source>
</evidence>
<gene>
    <name evidence="16" type="primary">AUGUSTUS-3.0.2_11228</name>
    <name evidence="16" type="ORF">TcasGA2_TC011228</name>
</gene>
<dbReference type="OMA" id="MKHLQYE"/>
<evidence type="ECO:0000256" key="11">
    <source>
        <dbReference type="ARBA" id="ARBA00023273"/>
    </source>
</evidence>
<dbReference type="AlphaFoldDB" id="D6X3I4"/>
<dbReference type="eggNOG" id="ENOG502QQDA">
    <property type="taxonomic scope" value="Eukaryota"/>
</dbReference>
<evidence type="ECO:0000256" key="6">
    <source>
        <dbReference type="ARBA" id="ARBA00022701"/>
    </source>
</evidence>
<feature type="coiled-coil region" evidence="13">
    <location>
        <begin position="28"/>
        <end position="166"/>
    </location>
</feature>
<proteinExistence type="inferred from homology"/>
<dbReference type="GO" id="GO:0005874">
    <property type="term" value="C:microtubule"/>
    <property type="evidence" value="ECO:0000318"/>
    <property type="project" value="GO_Central"/>
</dbReference>
<evidence type="ECO:0000256" key="4">
    <source>
        <dbReference type="ARBA" id="ARBA00021301"/>
    </source>
</evidence>
<dbReference type="GO" id="GO:0031514">
    <property type="term" value="C:motile cilium"/>
    <property type="evidence" value="ECO:0007669"/>
    <property type="project" value="UniProtKB-SubCell"/>
</dbReference>
<reference evidence="16 17" key="2">
    <citation type="journal article" date="2010" name="Nucleic Acids Res.">
        <title>BeetleBase in 2010: revisions to provide comprehensive genomic information for Tribolium castaneum.</title>
        <authorList>
            <person name="Kim H.S."/>
            <person name="Murphy T."/>
            <person name="Xia J."/>
            <person name="Caragea D."/>
            <person name="Park Y."/>
            <person name="Beeman R.W."/>
            <person name="Lorenzen M.D."/>
            <person name="Butcher S."/>
            <person name="Manak J.R."/>
            <person name="Brown S.J."/>
        </authorList>
    </citation>
    <scope>GENOME REANNOTATION</scope>
    <source>
        <strain evidence="16 17">Georgia GA2</strain>
    </source>
</reference>
<keyword evidence="11" id="KW-0966">Cell projection</keyword>
<dbReference type="Proteomes" id="UP000007266">
    <property type="component" value="Linkage group 10"/>
</dbReference>
<keyword evidence="5" id="KW-0963">Cytoplasm</keyword>
<protein>
    <recommendedName>
        <fullName evidence="4">Dynein regulatory complex subunit 4</fullName>
    </recommendedName>
    <alternativeName>
        <fullName evidence="12">Growth arrest-specific protein 8</fullName>
    </alternativeName>
</protein>